<dbReference type="Gene3D" id="1.10.3720.10">
    <property type="entry name" value="MetI-like"/>
    <property type="match status" value="1"/>
</dbReference>
<dbReference type="SUPFAM" id="SSF161098">
    <property type="entry name" value="MetI-like"/>
    <property type="match status" value="1"/>
</dbReference>
<sequence length="68" mass="7744">MFAQSYIFWLTNSPEDSGLTMVGYLYKQGFEQGNLNVAYATGIVLVIIVFILNVIQLKFFGLFRKEDA</sequence>
<evidence type="ECO:0000256" key="3">
    <source>
        <dbReference type="ARBA" id="ARBA00022989"/>
    </source>
</evidence>
<name>A0A078KV32_9FIRM</name>
<evidence type="ECO:0000313" key="7">
    <source>
        <dbReference type="Proteomes" id="UP000032431"/>
    </source>
</evidence>
<evidence type="ECO:0000256" key="1">
    <source>
        <dbReference type="ARBA" id="ARBA00004141"/>
    </source>
</evidence>
<dbReference type="GO" id="GO:0016020">
    <property type="term" value="C:membrane"/>
    <property type="evidence" value="ECO:0007669"/>
    <property type="project" value="UniProtKB-SubCell"/>
</dbReference>
<comment type="subcellular location">
    <subcellularLocation>
        <location evidence="1">Membrane</location>
        <topology evidence="1">Multi-pass membrane protein</topology>
    </subcellularLocation>
</comment>
<gene>
    <name evidence="6" type="ORF">CCDG5_1943</name>
</gene>
<feature type="transmembrane region" description="Helical" evidence="5">
    <location>
        <begin position="37"/>
        <end position="55"/>
    </location>
</feature>
<proteinExistence type="predicted"/>
<keyword evidence="3 5" id="KW-1133">Transmembrane helix</keyword>
<organism evidence="6 7">
    <name type="scientific">[Clostridium] cellulosi</name>
    <dbReference type="NCBI Taxonomy" id="29343"/>
    <lineage>
        <taxon>Bacteria</taxon>
        <taxon>Bacillati</taxon>
        <taxon>Bacillota</taxon>
        <taxon>Clostridia</taxon>
        <taxon>Eubacteriales</taxon>
        <taxon>Oscillospiraceae</taxon>
        <taxon>Oscillospiraceae incertae sedis</taxon>
    </lineage>
</organism>
<evidence type="ECO:0008006" key="8">
    <source>
        <dbReference type="Google" id="ProtNLM"/>
    </source>
</evidence>
<dbReference type="EMBL" id="LM995447">
    <property type="protein sequence ID" value="CDZ25035.1"/>
    <property type="molecule type" value="Genomic_DNA"/>
</dbReference>
<evidence type="ECO:0000256" key="5">
    <source>
        <dbReference type="SAM" id="Phobius"/>
    </source>
</evidence>
<dbReference type="PATRIC" id="fig|29343.3.peg.2039"/>
<keyword evidence="4 5" id="KW-0472">Membrane</keyword>
<accession>A0A078KV32</accession>
<dbReference type="HOGENOM" id="CLU_2786488_0_0_9"/>
<evidence type="ECO:0000313" key="6">
    <source>
        <dbReference type="EMBL" id="CDZ25035.1"/>
    </source>
</evidence>
<dbReference type="KEGG" id="ccel:CCDG5_1943"/>
<evidence type="ECO:0000256" key="2">
    <source>
        <dbReference type="ARBA" id="ARBA00022692"/>
    </source>
</evidence>
<keyword evidence="7" id="KW-1185">Reference proteome</keyword>
<dbReference type="STRING" id="29343.CCDG5_1943"/>
<dbReference type="InterPro" id="IPR035906">
    <property type="entry name" value="MetI-like_sf"/>
</dbReference>
<dbReference type="Proteomes" id="UP000032431">
    <property type="component" value="Chromosome I"/>
</dbReference>
<evidence type="ECO:0000256" key="4">
    <source>
        <dbReference type="ARBA" id="ARBA00023136"/>
    </source>
</evidence>
<protein>
    <recommendedName>
        <fullName evidence="8">ABC transmembrane type-1 domain-containing protein</fullName>
    </recommendedName>
</protein>
<dbReference type="AlphaFoldDB" id="A0A078KV32"/>
<reference evidence="7" key="1">
    <citation type="submission" date="2014-07" db="EMBL/GenBank/DDBJ databases">
        <authorList>
            <person name="Wibberg D."/>
        </authorList>
    </citation>
    <scope>NUCLEOTIDE SEQUENCE [LARGE SCALE GENOMIC DNA]</scope>
    <source>
        <strain evidence="7">DG5</strain>
    </source>
</reference>
<keyword evidence="2 5" id="KW-0812">Transmembrane</keyword>